<keyword evidence="2" id="KW-1185">Reference proteome</keyword>
<protein>
    <submittedName>
        <fullName evidence="1">Uncharacterized protein</fullName>
    </submittedName>
</protein>
<dbReference type="AlphaFoldDB" id="A0A4Y2CWC5"/>
<accession>A0A4Y2CWC5</accession>
<sequence>MVRFVREEKQPAFSQQGSSPTLSFFYGKSKRSLQRHLPEEGETKCHCHRLPLWFRRLPDRLGEEPEVKIFRGLPRFLRGCTGVALLSCLNTFSADTWYVPTV</sequence>
<name>A0A4Y2CWC5_ARAVE</name>
<comment type="caution">
    <text evidence="1">The sequence shown here is derived from an EMBL/GenBank/DDBJ whole genome shotgun (WGS) entry which is preliminary data.</text>
</comment>
<dbReference type="EMBL" id="BGPR01000244">
    <property type="protein sequence ID" value="GBM07565.1"/>
    <property type="molecule type" value="Genomic_DNA"/>
</dbReference>
<proteinExistence type="predicted"/>
<reference evidence="1 2" key="1">
    <citation type="journal article" date="2019" name="Sci. Rep.">
        <title>Orb-weaving spider Araneus ventricosus genome elucidates the spidroin gene catalogue.</title>
        <authorList>
            <person name="Kono N."/>
            <person name="Nakamura H."/>
            <person name="Ohtoshi R."/>
            <person name="Moran D.A.P."/>
            <person name="Shinohara A."/>
            <person name="Yoshida Y."/>
            <person name="Fujiwara M."/>
            <person name="Mori M."/>
            <person name="Tomita M."/>
            <person name="Arakawa K."/>
        </authorList>
    </citation>
    <scope>NUCLEOTIDE SEQUENCE [LARGE SCALE GENOMIC DNA]</scope>
</reference>
<organism evidence="1 2">
    <name type="scientific">Araneus ventricosus</name>
    <name type="common">Orbweaver spider</name>
    <name type="synonym">Epeira ventricosa</name>
    <dbReference type="NCBI Taxonomy" id="182803"/>
    <lineage>
        <taxon>Eukaryota</taxon>
        <taxon>Metazoa</taxon>
        <taxon>Ecdysozoa</taxon>
        <taxon>Arthropoda</taxon>
        <taxon>Chelicerata</taxon>
        <taxon>Arachnida</taxon>
        <taxon>Araneae</taxon>
        <taxon>Araneomorphae</taxon>
        <taxon>Entelegynae</taxon>
        <taxon>Araneoidea</taxon>
        <taxon>Araneidae</taxon>
        <taxon>Araneus</taxon>
    </lineage>
</organism>
<evidence type="ECO:0000313" key="1">
    <source>
        <dbReference type="EMBL" id="GBM07565.1"/>
    </source>
</evidence>
<dbReference type="Proteomes" id="UP000499080">
    <property type="component" value="Unassembled WGS sequence"/>
</dbReference>
<gene>
    <name evidence="1" type="ORF">AVEN_230006_1</name>
</gene>
<evidence type="ECO:0000313" key="2">
    <source>
        <dbReference type="Proteomes" id="UP000499080"/>
    </source>
</evidence>